<dbReference type="AlphaFoldDB" id="A0A1E5V302"/>
<proteinExistence type="inferred from homology"/>
<keyword evidence="3" id="KW-0489">Methyltransferase</keyword>
<accession>A0A1E5V302</accession>
<dbReference type="PROSITE" id="PS50974">
    <property type="entry name" value="ADOMET_ACTIVATION"/>
    <property type="match status" value="1"/>
</dbReference>
<gene>
    <name evidence="7" type="ORF">BAE44_0019557</name>
</gene>
<feature type="region of interest" description="SAW" evidence="4">
    <location>
        <begin position="574"/>
        <end position="648"/>
    </location>
</feature>
<dbReference type="STRING" id="888268.A0A1E5V302"/>
<protein>
    <submittedName>
        <fullName evidence="7">Scarecrow-like protein 9</fullName>
    </submittedName>
</protein>
<feature type="region of interest" description="VHIID" evidence="4">
    <location>
        <begin position="353"/>
        <end position="418"/>
    </location>
</feature>
<dbReference type="Proteomes" id="UP000095767">
    <property type="component" value="Unassembled WGS sequence"/>
</dbReference>
<dbReference type="InterPro" id="IPR004223">
    <property type="entry name" value="VitB12-dep_Met_synth_activ_dom"/>
</dbReference>
<evidence type="ECO:0000313" key="7">
    <source>
        <dbReference type="EMBL" id="OEL19424.1"/>
    </source>
</evidence>
<organism evidence="7 8">
    <name type="scientific">Dichanthelium oligosanthes</name>
    <dbReference type="NCBI Taxonomy" id="888268"/>
    <lineage>
        <taxon>Eukaryota</taxon>
        <taxon>Viridiplantae</taxon>
        <taxon>Streptophyta</taxon>
        <taxon>Embryophyta</taxon>
        <taxon>Tracheophyta</taxon>
        <taxon>Spermatophyta</taxon>
        <taxon>Magnoliopsida</taxon>
        <taxon>Liliopsida</taxon>
        <taxon>Poales</taxon>
        <taxon>Poaceae</taxon>
        <taxon>PACMAD clade</taxon>
        <taxon>Panicoideae</taxon>
        <taxon>Panicodae</taxon>
        <taxon>Paniceae</taxon>
        <taxon>Dichantheliinae</taxon>
        <taxon>Dichanthelium</taxon>
    </lineage>
</organism>
<evidence type="ECO:0000256" key="3">
    <source>
        <dbReference type="PROSITE-ProRule" id="PRU00346"/>
    </source>
</evidence>
<dbReference type="PROSITE" id="PS50985">
    <property type="entry name" value="GRAS"/>
    <property type="match status" value="1"/>
</dbReference>
<keyword evidence="2" id="KW-0804">Transcription</keyword>
<dbReference type="GO" id="GO:0008705">
    <property type="term" value="F:methionine synthase activity"/>
    <property type="evidence" value="ECO:0007669"/>
    <property type="project" value="InterPro"/>
</dbReference>
<keyword evidence="8" id="KW-1185">Reference proteome</keyword>
<feature type="region of interest" description="Disordered" evidence="5">
    <location>
        <begin position="174"/>
        <end position="222"/>
    </location>
</feature>
<feature type="region of interest" description="Leucine repeat I (LRI)" evidence="4">
    <location>
        <begin position="274"/>
        <end position="334"/>
    </location>
</feature>
<dbReference type="OrthoDB" id="678429at2759"/>
<name>A0A1E5V302_9POAL</name>
<comment type="similarity">
    <text evidence="4">Belongs to the GRAS family.</text>
</comment>
<reference evidence="7 8" key="1">
    <citation type="submission" date="2016-09" db="EMBL/GenBank/DDBJ databases">
        <title>The draft genome of Dichanthelium oligosanthes: A C3 panicoid grass species.</title>
        <authorList>
            <person name="Studer A.J."/>
            <person name="Schnable J.C."/>
            <person name="Brutnell T.P."/>
        </authorList>
    </citation>
    <scope>NUCLEOTIDE SEQUENCE [LARGE SCALE GENOMIC DNA]</scope>
    <source>
        <strain evidence="8">cv. Kellogg 1175</strain>
        <tissue evidence="7">Leaf</tissue>
    </source>
</reference>
<evidence type="ECO:0000256" key="5">
    <source>
        <dbReference type="SAM" id="MobiDB-lite"/>
    </source>
</evidence>
<feature type="region of interest" description="Leucine repeat II (LRII)" evidence="4">
    <location>
        <begin position="434"/>
        <end position="466"/>
    </location>
</feature>
<evidence type="ECO:0000256" key="4">
    <source>
        <dbReference type="PROSITE-ProRule" id="PRU01191"/>
    </source>
</evidence>
<keyword evidence="1" id="KW-0805">Transcription regulation</keyword>
<comment type="caution">
    <text evidence="7">The sequence shown here is derived from an EMBL/GenBank/DDBJ whole genome shotgun (WGS) entry which is preliminary data.</text>
</comment>
<dbReference type="Pfam" id="PF03514">
    <property type="entry name" value="GRAS"/>
    <property type="match status" value="1"/>
</dbReference>
<evidence type="ECO:0000259" key="6">
    <source>
        <dbReference type="PROSITE" id="PS50974"/>
    </source>
</evidence>
<feature type="domain" description="AdoMet activation" evidence="6">
    <location>
        <begin position="1"/>
        <end position="57"/>
    </location>
</feature>
<evidence type="ECO:0000256" key="2">
    <source>
        <dbReference type="ARBA" id="ARBA00023163"/>
    </source>
</evidence>
<keyword evidence="3" id="KW-0808">Transferase</keyword>
<comment type="caution">
    <text evidence="4">Lacks conserved residue(s) required for the propagation of feature annotation.</text>
</comment>
<feature type="region of interest" description="Disordered" evidence="5">
    <location>
        <begin position="1"/>
        <end position="24"/>
    </location>
</feature>
<dbReference type="EMBL" id="LWDX02053600">
    <property type="protein sequence ID" value="OEL19424.1"/>
    <property type="molecule type" value="Genomic_DNA"/>
</dbReference>
<evidence type="ECO:0000313" key="8">
    <source>
        <dbReference type="Proteomes" id="UP000095767"/>
    </source>
</evidence>
<dbReference type="PANTHER" id="PTHR31636">
    <property type="entry name" value="OSJNBA0084A10.13 PROTEIN-RELATED"/>
    <property type="match status" value="1"/>
</dbReference>
<evidence type="ECO:0000256" key="1">
    <source>
        <dbReference type="ARBA" id="ARBA00023015"/>
    </source>
</evidence>
<feature type="compositionally biased region" description="Basic and acidic residues" evidence="5">
    <location>
        <begin position="174"/>
        <end position="185"/>
    </location>
</feature>
<sequence>MSPASSPSAFLDLPPTPHVYGSSSKDDDLVLPYIARMLMEEEEEEDMLVDRLSYYQHADHHQALLRAQQPFAHILSGASSDAGLGAWPYGSTVELSPLVSAAPGPCYSDDIDTLAATVLSQGNNVDTTLSFSLNAPSTDTVEPPSSFLPAESSCMDDLATTAFFKGMEEGSKFLPTDSKRADGTGRRKRLEGASEVEVEAAMRRSSKQMAAPQPESEEESAAREMMDKLMLTGYDACLADTNNTQDSRGAMDTAKTPPPPKGRSGSASPARHAVDLHTMLIRCAEAVSCHDRRGAADLLLQIRGHSSPTGDGMQRLAHYLADGLEARMAGTGNELYQSLVAKGTSTACILKAHQLFLGTCFFFPVQYPFSNTTIRNAAAGRKKLHIVHYGLGHGLQWPDLLRCLSCREGGPPEVRLTGVDNPLPGFHPARLIEETGRRLSACARQFGVPFKFRGIAAKSDAVHAEDLNIDADEVLVVNCFYHFRTLMDESVVVDRPNPRDLVLRTIKKMRPKVFIHGVFNGSHCAAYFMSRFRDALHHYTALFDMMDTIVARDNDMRLQVEQGIFARCAVNVIACEGADRVERSQSYKKWEARSQRAGLRLLPLDPEIVRMLTAKVKESHKYFVINEDHGWLLHGWKGRMLYALSTWTSDDDT</sequence>
<dbReference type="GO" id="GO:0032259">
    <property type="term" value="P:methylation"/>
    <property type="evidence" value="ECO:0007669"/>
    <property type="project" value="UniProtKB-KW"/>
</dbReference>
<dbReference type="InterPro" id="IPR005202">
    <property type="entry name" value="TF_GRAS"/>
</dbReference>
<feature type="region of interest" description="Disordered" evidence="5">
    <location>
        <begin position="240"/>
        <end position="270"/>
    </location>
</feature>